<comment type="caution">
    <text evidence="1">The sequence shown here is derived from an EMBL/GenBank/DDBJ whole genome shotgun (WGS) entry which is preliminary data.</text>
</comment>
<organism evidence="1 2">
    <name type="scientific">Sphingomonas oryzagri</name>
    <dbReference type="NCBI Taxonomy" id="3042314"/>
    <lineage>
        <taxon>Bacteria</taxon>
        <taxon>Pseudomonadati</taxon>
        <taxon>Pseudomonadota</taxon>
        <taxon>Alphaproteobacteria</taxon>
        <taxon>Sphingomonadales</taxon>
        <taxon>Sphingomonadaceae</taxon>
        <taxon>Sphingomonas</taxon>
    </lineage>
</organism>
<dbReference type="RefSeq" id="WP_281045839.1">
    <property type="nucleotide sequence ID" value="NZ_JARYGZ010000003.1"/>
</dbReference>
<accession>A0ABT6N5U6</accession>
<protein>
    <submittedName>
        <fullName evidence="1">Uncharacterized protein</fullName>
    </submittedName>
</protein>
<proteinExistence type="predicted"/>
<evidence type="ECO:0000313" key="2">
    <source>
        <dbReference type="Proteomes" id="UP001160625"/>
    </source>
</evidence>
<reference evidence="1" key="1">
    <citation type="submission" date="2023-04" db="EMBL/GenBank/DDBJ databases">
        <title>Sphingomonas sp. MAHUQ-71 isolated from rice field.</title>
        <authorList>
            <person name="Huq M.A."/>
        </authorList>
    </citation>
    <scope>NUCLEOTIDE SEQUENCE</scope>
    <source>
        <strain evidence="1">MAHUQ-71</strain>
    </source>
</reference>
<evidence type="ECO:0000313" key="1">
    <source>
        <dbReference type="EMBL" id="MDH7640476.1"/>
    </source>
</evidence>
<name>A0ABT6N5U6_9SPHN</name>
<gene>
    <name evidence="1" type="ORF">QGN17_17215</name>
</gene>
<dbReference type="EMBL" id="JARYGZ010000003">
    <property type="protein sequence ID" value="MDH7640476.1"/>
    <property type="molecule type" value="Genomic_DNA"/>
</dbReference>
<keyword evidence="2" id="KW-1185">Reference proteome</keyword>
<sequence>MTLIGQLEDLIDRSRAEGREPLLIRVMPEKLAILEADADARQVLGRGTIFGIPYEPHPNPNGHGVALIHKEGLAD</sequence>
<dbReference type="Proteomes" id="UP001160625">
    <property type="component" value="Unassembled WGS sequence"/>
</dbReference>